<dbReference type="Proteomes" id="UP000247892">
    <property type="component" value="Unassembled WGS sequence"/>
</dbReference>
<proteinExistence type="predicted"/>
<organism evidence="6 7">
    <name type="scientific">Prauserella flavalba</name>
    <dbReference type="NCBI Taxonomy" id="1477506"/>
    <lineage>
        <taxon>Bacteria</taxon>
        <taxon>Bacillati</taxon>
        <taxon>Actinomycetota</taxon>
        <taxon>Actinomycetes</taxon>
        <taxon>Pseudonocardiales</taxon>
        <taxon>Pseudonocardiaceae</taxon>
        <taxon>Prauserella</taxon>
    </lineage>
</organism>
<name>A0A318LEF3_9PSEU</name>
<feature type="domain" description="Response regulatory" evidence="5">
    <location>
        <begin position="6"/>
        <end position="119"/>
    </location>
</feature>
<dbReference type="InterPro" id="IPR058245">
    <property type="entry name" value="NreC/VraR/RcsB-like_REC"/>
</dbReference>
<dbReference type="CDD" id="cd06170">
    <property type="entry name" value="LuxR_C_like"/>
    <property type="match status" value="1"/>
</dbReference>
<comment type="caution">
    <text evidence="6">The sequence shown here is derived from an EMBL/GenBank/DDBJ whole genome shotgun (WGS) entry which is preliminary data.</text>
</comment>
<dbReference type="PRINTS" id="PR00038">
    <property type="entry name" value="HTHLUXR"/>
</dbReference>
<feature type="modified residue" description="4-aspartylphosphate" evidence="3">
    <location>
        <position position="56"/>
    </location>
</feature>
<dbReference type="PANTHER" id="PTHR43214">
    <property type="entry name" value="TWO-COMPONENT RESPONSE REGULATOR"/>
    <property type="match status" value="1"/>
</dbReference>
<dbReference type="OrthoDB" id="4214737at2"/>
<dbReference type="InterPro" id="IPR016032">
    <property type="entry name" value="Sig_transdc_resp-reg_C-effctor"/>
</dbReference>
<dbReference type="RefSeq" id="WP_110342482.1">
    <property type="nucleotide sequence ID" value="NZ_JBHVKT010000035.1"/>
</dbReference>
<dbReference type="GO" id="GO:0003677">
    <property type="term" value="F:DNA binding"/>
    <property type="evidence" value="ECO:0007669"/>
    <property type="project" value="UniProtKB-KW"/>
</dbReference>
<keyword evidence="1 3" id="KW-0597">Phosphoprotein</keyword>
<dbReference type="InterPro" id="IPR000792">
    <property type="entry name" value="Tscrpt_reg_LuxR_C"/>
</dbReference>
<accession>A0A318LEF3</accession>
<evidence type="ECO:0000256" key="2">
    <source>
        <dbReference type="ARBA" id="ARBA00023125"/>
    </source>
</evidence>
<dbReference type="InterPro" id="IPR001789">
    <property type="entry name" value="Sig_transdc_resp-reg_receiver"/>
</dbReference>
<feature type="domain" description="HTH luxR-type" evidence="4">
    <location>
        <begin position="139"/>
        <end position="204"/>
    </location>
</feature>
<dbReference type="InterPro" id="IPR039420">
    <property type="entry name" value="WalR-like"/>
</dbReference>
<evidence type="ECO:0000256" key="3">
    <source>
        <dbReference type="PROSITE-ProRule" id="PRU00169"/>
    </source>
</evidence>
<dbReference type="GO" id="GO:0006355">
    <property type="term" value="P:regulation of DNA-templated transcription"/>
    <property type="evidence" value="ECO:0007669"/>
    <property type="project" value="InterPro"/>
</dbReference>
<dbReference type="SUPFAM" id="SSF46894">
    <property type="entry name" value="C-terminal effector domain of the bipartite response regulators"/>
    <property type="match status" value="1"/>
</dbReference>
<dbReference type="EMBL" id="MASU01000013">
    <property type="protein sequence ID" value="PXY24411.1"/>
    <property type="molecule type" value="Genomic_DNA"/>
</dbReference>
<dbReference type="CDD" id="cd17535">
    <property type="entry name" value="REC_NarL-like"/>
    <property type="match status" value="1"/>
</dbReference>
<dbReference type="PROSITE" id="PS50110">
    <property type="entry name" value="RESPONSE_REGULATORY"/>
    <property type="match status" value="1"/>
</dbReference>
<dbReference type="SMART" id="SM00448">
    <property type="entry name" value="REC"/>
    <property type="match status" value="1"/>
</dbReference>
<evidence type="ECO:0000259" key="5">
    <source>
        <dbReference type="PROSITE" id="PS50110"/>
    </source>
</evidence>
<dbReference type="SMART" id="SM00421">
    <property type="entry name" value="HTH_LUXR"/>
    <property type="match status" value="1"/>
</dbReference>
<dbReference type="GO" id="GO:0000160">
    <property type="term" value="P:phosphorelay signal transduction system"/>
    <property type="evidence" value="ECO:0007669"/>
    <property type="project" value="InterPro"/>
</dbReference>
<protein>
    <submittedName>
        <fullName evidence="6">DNA-binding response regulator</fullName>
    </submittedName>
</protein>
<evidence type="ECO:0000313" key="7">
    <source>
        <dbReference type="Proteomes" id="UP000247892"/>
    </source>
</evidence>
<evidence type="ECO:0000259" key="4">
    <source>
        <dbReference type="PROSITE" id="PS50043"/>
    </source>
</evidence>
<evidence type="ECO:0000256" key="1">
    <source>
        <dbReference type="ARBA" id="ARBA00022553"/>
    </source>
</evidence>
<reference evidence="6 7" key="1">
    <citation type="submission" date="2016-07" db="EMBL/GenBank/DDBJ databases">
        <title>Draft genome sequence of Prauserella sp. YIM 121212, isolated from alkaline soil.</title>
        <authorList>
            <person name="Ruckert C."/>
            <person name="Albersmeier A."/>
            <person name="Jiang C.-L."/>
            <person name="Jiang Y."/>
            <person name="Kalinowski J."/>
            <person name="Schneider O."/>
            <person name="Winkler A."/>
            <person name="Zotchev S.B."/>
        </authorList>
    </citation>
    <scope>NUCLEOTIDE SEQUENCE [LARGE SCALE GENOMIC DNA]</scope>
    <source>
        <strain evidence="6 7">YIM 121212</strain>
    </source>
</reference>
<dbReference type="AlphaFoldDB" id="A0A318LEF3"/>
<gene>
    <name evidence="6" type="ORF">BA062_29820</name>
</gene>
<evidence type="ECO:0000313" key="6">
    <source>
        <dbReference type="EMBL" id="PXY24411.1"/>
    </source>
</evidence>
<keyword evidence="7" id="KW-1185">Reference proteome</keyword>
<keyword evidence="2 6" id="KW-0238">DNA-binding</keyword>
<dbReference type="Pfam" id="PF00072">
    <property type="entry name" value="Response_reg"/>
    <property type="match status" value="1"/>
</dbReference>
<dbReference type="Gene3D" id="3.40.50.2300">
    <property type="match status" value="1"/>
</dbReference>
<dbReference type="SUPFAM" id="SSF52172">
    <property type="entry name" value="CheY-like"/>
    <property type="match status" value="1"/>
</dbReference>
<dbReference type="InterPro" id="IPR011006">
    <property type="entry name" value="CheY-like_superfamily"/>
</dbReference>
<dbReference type="PROSITE" id="PS50043">
    <property type="entry name" value="HTH_LUXR_2"/>
    <property type="match status" value="1"/>
</dbReference>
<dbReference type="Pfam" id="PF00196">
    <property type="entry name" value="GerE"/>
    <property type="match status" value="1"/>
</dbReference>
<sequence>MAEPVVVGVIEDHPLYREALARVLYEADDVELGAVAESVGHFAAHEQPPGTVVVLDLKLRGLADAAAVRQVVAMGYHVLVISAHAGQTEVLGAISAGARGYLTKEAEGEEILDAVRQIGAGGSYVSPALASFVLDAQRQAGARSELSERERQVLALVAAGERDQDIADAMDISVRTVRSYLDRIRDKTGRRRRPELTRLAIEEGLTSPGEPRH</sequence>
<dbReference type="PANTHER" id="PTHR43214:SF42">
    <property type="entry name" value="TRANSCRIPTIONAL REGULATORY PROTEIN DESR"/>
    <property type="match status" value="1"/>
</dbReference>